<protein>
    <submittedName>
        <fullName evidence="5">Glycosyltransferase</fullName>
        <ecNumber evidence="5">2.4.-.-</ecNumber>
    </submittedName>
</protein>
<dbReference type="InterPro" id="IPR001173">
    <property type="entry name" value="Glyco_trans_2-like"/>
</dbReference>
<keyword evidence="2 5" id="KW-0328">Glycosyltransferase</keyword>
<dbReference type="InterPro" id="IPR029044">
    <property type="entry name" value="Nucleotide-diphossugar_trans"/>
</dbReference>
<dbReference type="SUPFAM" id="SSF53448">
    <property type="entry name" value="Nucleotide-diphospho-sugar transferases"/>
    <property type="match status" value="1"/>
</dbReference>
<comment type="caution">
    <text evidence="5">The sequence shown here is derived from an EMBL/GenBank/DDBJ whole genome shotgun (WGS) entry which is preliminary data.</text>
</comment>
<gene>
    <name evidence="5" type="ORF">QQ020_23470</name>
</gene>
<name>A0ABT8LFC2_9BACT</name>
<evidence type="ECO:0000256" key="3">
    <source>
        <dbReference type="ARBA" id="ARBA00022679"/>
    </source>
</evidence>
<dbReference type="InterPro" id="IPR050834">
    <property type="entry name" value="Glycosyltransf_2"/>
</dbReference>
<evidence type="ECO:0000313" key="5">
    <source>
        <dbReference type="EMBL" id="MDN5215061.1"/>
    </source>
</evidence>
<sequence length="456" mass="52665">MKYKVPISVIMICNNIKAPIHEAIQSVLSQSFEMFELILVNNDSCNETEFELNKYKDSRIIYIENSDRQGDFSARNHGMELASGKYICMIDANHISLSDRLEYQYEYLESHPSVSVLGGGLEIVNENGVIKQTGSTYLSYPEIKTRLLQHCCFNQSTIMFRSNLCKKYGLFYNEKFKHAADYDFLVRVANNFAIRNVPKVLVQRKSHSGYFFPPPTLAQSEHEDSVRKRQLKQFEIASSEKEVALHLKLMKSEYVMDSDLSICKIWLNKLLEVNHQKKLYNSNYLSQLFKSSLESAVYTNALGGWSIEKEMLNHIRTIISKDKSILEFGSGKGTEALLESYKVTSIEHDDRFFIKRNKYHDIVLAPIQNNWYTRKSVEATLKQSFDLIIVDGPPGVLRKGILEHLDLFENLTAPIIFDDVNRNLDKDIMEKFCDELNFDYEIISGHEKEFAVCTKI</sequence>
<evidence type="ECO:0000313" key="6">
    <source>
        <dbReference type="Proteomes" id="UP001172083"/>
    </source>
</evidence>
<dbReference type="GO" id="GO:0016757">
    <property type="term" value="F:glycosyltransferase activity"/>
    <property type="evidence" value="ECO:0007669"/>
    <property type="project" value="UniProtKB-KW"/>
</dbReference>
<dbReference type="EC" id="2.4.-.-" evidence="5"/>
<proteinExistence type="inferred from homology"/>
<feature type="domain" description="Glycosyltransferase 2-like" evidence="4">
    <location>
        <begin position="8"/>
        <end position="158"/>
    </location>
</feature>
<keyword evidence="3 5" id="KW-0808">Transferase</keyword>
<evidence type="ECO:0000256" key="1">
    <source>
        <dbReference type="ARBA" id="ARBA00006739"/>
    </source>
</evidence>
<dbReference type="PANTHER" id="PTHR43685:SF5">
    <property type="entry name" value="GLYCOSYLTRANSFERASE EPSE-RELATED"/>
    <property type="match status" value="1"/>
</dbReference>
<dbReference type="Gene3D" id="3.90.550.10">
    <property type="entry name" value="Spore Coat Polysaccharide Biosynthesis Protein SpsA, Chain A"/>
    <property type="match status" value="1"/>
</dbReference>
<dbReference type="InterPro" id="IPR029063">
    <property type="entry name" value="SAM-dependent_MTases_sf"/>
</dbReference>
<comment type="similarity">
    <text evidence="1">Belongs to the glycosyltransferase 2 family.</text>
</comment>
<reference evidence="5" key="1">
    <citation type="submission" date="2023-06" db="EMBL/GenBank/DDBJ databases">
        <title>Genomic of Agaribacillus aureum.</title>
        <authorList>
            <person name="Wang G."/>
        </authorList>
    </citation>
    <scope>NUCLEOTIDE SEQUENCE</scope>
    <source>
        <strain evidence="5">BMA12</strain>
    </source>
</reference>
<accession>A0ABT8LFC2</accession>
<evidence type="ECO:0000259" key="4">
    <source>
        <dbReference type="Pfam" id="PF00535"/>
    </source>
</evidence>
<dbReference type="Gene3D" id="3.40.50.150">
    <property type="entry name" value="Vaccinia Virus protein VP39"/>
    <property type="match status" value="1"/>
</dbReference>
<dbReference type="EMBL" id="JAUJEB010000006">
    <property type="protein sequence ID" value="MDN5215061.1"/>
    <property type="molecule type" value="Genomic_DNA"/>
</dbReference>
<organism evidence="5 6">
    <name type="scientific">Agaribacillus aureus</name>
    <dbReference type="NCBI Taxonomy" id="3051825"/>
    <lineage>
        <taxon>Bacteria</taxon>
        <taxon>Pseudomonadati</taxon>
        <taxon>Bacteroidota</taxon>
        <taxon>Cytophagia</taxon>
        <taxon>Cytophagales</taxon>
        <taxon>Splendidivirgaceae</taxon>
        <taxon>Agaribacillus</taxon>
    </lineage>
</organism>
<dbReference type="RefSeq" id="WP_346760400.1">
    <property type="nucleotide sequence ID" value="NZ_JAUJEB010000006.1"/>
</dbReference>
<dbReference type="PANTHER" id="PTHR43685">
    <property type="entry name" value="GLYCOSYLTRANSFERASE"/>
    <property type="match status" value="1"/>
</dbReference>
<keyword evidence="6" id="KW-1185">Reference proteome</keyword>
<evidence type="ECO:0000256" key="2">
    <source>
        <dbReference type="ARBA" id="ARBA00022676"/>
    </source>
</evidence>
<dbReference type="Pfam" id="PF00535">
    <property type="entry name" value="Glycos_transf_2"/>
    <property type="match status" value="1"/>
</dbReference>
<dbReference type="Proteomes" id="UP001172083">
    <property type="component" value="Unassembled WGS sequence"/>
</dbReference>
<dbReference type="SUPFAM" id="SSF53335">
    <property type="entry name" value="S-adenosyl-L-methionine-dependent methyltransferases"/>
    <property type="match status" value="1"/>
</dbReference>